<sequence length="69" mass="7777">MKCFNMPITQIPSTTVYLSPLPVINASTTPADMNKILLEWRSQVNVIQRLQNFGETAFFQYALSSVHSS</sequence>
<protein>
    <submittedName>
        <fullName evidence="1">Uncharacterized protein</fullName>
    </submittedName>
</protein>
<evidence type="ECO:0000313" key="1">
    <source>
        <dbReference type="EMBL" id="KAL0483586.1"/>
    </source>
</evidence>
<name>A0AAW2Z388_9EUKA</name>
<gene>
    <name evidence="1" type="ORF">AKO1_011481</name>
</gene>
<evidence type="ECO:0000313" key="2">
    <source>
        <dbReference type="Proteomes" id="UP001431209"/>
    </source>
</evidence>
<keyword evidence="2" id="KW-1185">Reference proteome</keyword>
<dbReference type="Proteomes" id="UP001431209">
    <property type="component" value="Unassembled WGS sequence"/>
</dbReference>
<accession>A0AAW2Z388</accession>
<reference evidence="1 2" key="1">
    <citation type="submission" date="2024-03" db="EMBL/GenBank/DDBJ databases">
        <title>The Acrasis kona genome and developmental transcriptomes reveal deep origins of eukaryotic multicellular pathways.</title>
        <authorList>
            <person name="Sheikh S."/>
            <person name="Fu C.-J."/>
            <person name="Brown M.W."/>
            <person name="Baldauf S.L."/>
        </authorList>
    </citation>
    <scope>NUCLEOTIDE SEQUENCE [LARGE SCALE GENOMIC DNA]</scope>
    <source>
        <strain evidence="1 2">ATCC MYA-3509</strain>
    </source>
</reference>
<dbReference type="AlphaFoldDB" id="A0AAW2Z388"/>
<organism evidence="1 2">
    <name type="scientific">Acrasis kona</name>
    <dbReference type="NCBI Taxonomy" id="1008807"/>
    <lineage>
        <taxon>Eukaryota</taxon>
        <taxon>Discoba</taxon>
        <taxon>Heterolobosea</taxon>
        <taxon>Tetramitia</taxon>
        <taxon>Eutetramitia</taxon>
        <taxon>Acrasidae</taxon>
        <taxon>Acrasis</taxon>
    </lineage>
</organism>
<comment type="caution">
    <text evidence="1">The sequence shown here is derived from an EMBL/GenBank/DDBJ whole genome shotgun (WGS) entry which is preliminary data.</text>
</comment>
<proteinExistence type="predicted"/>
<dbReference type="EMBL" id="JAOPGA020000972">
    <property type="protein sequence ID" value="KAL0483586.1"/>
    <property type="molecule type" value="Genomic_DNA"/>
</dbReference>